<dbReference type="Pfam" id="PF07274">
    <property type="entry name" value="DUF1440"/>
    <property type="match status" value="1"/>
</dbReference>
<dbReference type="InterPro" id="IPR009898">
    <property type="entry name" value="DUF1440"/>
</dbReference>
<dbReference type="EMBL" id="PUFI01000002">
    <property type="protein sequence ID" value="TDG70093.1"/>
    <property type="molecule type" value="Genomic_DNA"/>
</dbReference>
<evidence type="ECO:0000256" key="1">
    <source>
        <dbReference type="SAM" id="Phobius"/>
    </source>
</evidence>
<dbReference type="AlphaFoldDB" id="A0A4R5NBW2"/>
<feature type="transmembrane region" description="Helical" evidence="1">
    <location>
        <begin position="75"/>
        <end position="92"/>
    </location>
</feature>
<keyword evidence="1" id="KW-0812">Transmembrane</keyword>
<dbReference type="STRING" id="907931.GCA_000165675_01871"/>
<protein>
    <recommendedName>
        <fullName evidence="4">DUF1440 domain-containing protein</fullName>
    </recommendedName>
</protein>
<feature type="transmembrane region" description="Helical" evidence="1">
    <location>
        <begin position="99"/>
        <end position="120"/>
    </location>
</feature>
<reference evidence="2 3" key="1">
    <citation type="journal article" date="2019" name="Appl. Microbiol. Biotechnol.">
        <title>Uncovering carbohydrate metabolism through a genotype-phenotype association study of 56 lactic acid bacteria genomes.</title>
        <authorList>
            <person name="Buron-Moles G."/>
            <person name="Chailyan A."/>
            <person name="Dolejs I."/>
            <person name="Forster J."/>
            <person name="Miks M.H."/>
        </authorList>
    </citation>
    <scope>NUCLEOTIDE SEQUENCE [LARGE SCALE GENOMIC DNA]</scope>
    <source>
        <strain evidence="2 3">ATCC 700006</strain>
    </source>
</reference>
<dbReference type="Proteomes" id="UP000295681">
    <property type="component" value="Unassembled WGS sequence"/>
</dbReference>
<keyword evidence="3" id="KW-1185">Reference proteome</keyword>
<name>A0A4R5NBW2_9LACO</name>
<feature type="transmembrane region" description="Helical" evidence="1">
    <location>
        <begin position="7"/>
        <end position="28"/>
    </location>
</feature>
<comment type="caution">
    <text evidence="2">The sequence shown here is derived from an EMBL/GenBank/DDBJ whole genome shotgun (WGS) entry which is preliminary data.</text>
</comment>
<evidence type="ECO:0008006" key="4">
    <source>
        <dbReference type="Google" id="ProtNLM"/>
    </source>
</evidence>
<dbReference type="RefSeq" id="WP_010006845.1">
    <property type="nucleotide sequence ID" value="NZ_JAGYGP010000003.1"/>
</dbReference>
<evidence type="ECO:0000313" key="3">
    <source>
        <dbReference type="Proteomes" id="UP000295681"/>
    </source>
</evidence>
<proteinExistence type="predicted"/>
<organism evidence="2 3">
    <name type="scientific">Leuconostoc fallax</name>
    <dbReference type="NCBI Taxonomy" id="1251"/>
    <lineage>
        <taxon>Bacteria</taxon>
        <taxon>Bacillati</taxon>
        <taxon>Bacillota</taxon>
        <taxon>Bacilli</taxon>
        <taxon>Lactobacillales</taxon>
        <taxon>Lactobacillaceae</taxon>
        <taxon>Leuconostoc</taxon>
    </lineage>
</organism>
<evidence type="ECO:0000313" key="2">
    <source>
        <dbReference type="EMBL" id="TDG70093.1"/>
    </source>
</evidence>
<keyword evidence="1" id="KW-0472">Membrane</keyword>
<gene>
    <name evidence="2" type="ORF">C5L23_001617</name>
</gene>
<keyword evidence="1" id="KW-1133">Transmembrane helix</keyword>
<sequence>MTKNINFKAVLIGGIAAGLVSGLVKLGWENILPPRTQERDETNPPQQLLAQLGIPKSVTHQTYRYLDHELPMTSYAIHFTFSIVFATLYAALKQYQPKIAAGGGTVFGLAVWIAFHLVLLPKTKTIPTAKEQPMEEHLSEALGHGIWMWTNDAIATKVYQQLTHRQ</sequence>
<accession>A0A4R5NBW2</accession>